<dbReference type="InterPro" id="IPR028345">
    <property type="entry name" value="Antibiotic_NAT-like"/>
</dbReference>
<organism evidence="5 6">
    <name type="scientific">Polymorphospora rubra</name>
    <dbReference type="NCBI Taxonomy" id="338584"/>
    <lineage>
        <taxon>Bacteria</taxon>
        <taxon>Bacillati</taxon>
        <taxon>Actinomycetota</taxon>
        <taxon>Actinomycetes</taxon>
        <taxon>Micromonosporales</taxon>
        <taxon>Micromonosporaceae</taxon>
        <taxon>Polymorphospora</taxon>
    </lineage>
</organism>
<dbReference type="EC" id="2.3.1.-" evidence="4"/>
<dbReference type="Pfam" id="PF02522">
    <property type="entry name" value="Antibiotic_NAT"/>
    <property type="match status" value="1"/>
</dbReference>
<protein>
    <recommendedName>
        <fullName evidence="4">Aminoglycoside N(3)-acetyltransferase</fullName>
        <ecNumber evidence="4">2.3.1.-</ecNumber>
    </recommendedName>
</protein>
<name>A0A810N8P7_9ACTN</name>
<keyword evidence="4" id="KW-0046">Antibiotic resistance</keyword>
<dbReference type="InterPro" id="IPR003679">
    <property type="entry name" value="Amioglycoside_AcTrfase"/>
</dbReference>
<evidence type="ECO:0000256" key="4">
    <source>
        <dbReference type="RuleBase" id="RU365031"/>
    </source>
</evidence>
<accession>A0A810N8P7</accession>
<dbReference type="AlphaFoldDB" id="A0A810N8P7"/>
<keyword evidence="3 4" id="KW-0012">Acyltransferase</keyword>
<dbReference type="KEGG" id="pry:Prubr_64310"/>
<evidence type="ECO:0000313" key="5">
    <source>
        <dbReference type="EMBL" id="BCJ69410.1"/>
    </source>
</evidence>
<evidence type="ECO:0000313" key="6">
    <source>
        <dbReference type="Proteomes" id="UP000680866"/>
    </source>
</evidence>
<sequence length="263" mass="28605">MQSRRPVTRTQLAADLEELGLSAGMAVMVHTSLKSLGWVIGGEQTVLEALRDAVGPTGTLVMPTQSWQLCDPAYLNLEPAAWWPAIRDNLPVYAPQVTPTRTMGAVAELFRTVPGTRRSGHPHRSISANGPQAAAITATHDLDSPVGERSPLRALYDLDASVLLLGTTPAKITALHLAEHRAQWPRKHLVGNGAALIRDGRRTWVSWEELWVEDDDFVDVVDAFVVSGGLRRTGPVGDAPAQLLPIRALVDFAAPWFSAHRTR</sequence>
<comment type="catalytic activity">
    <reaction evidence="4">
        <text>a 2-deoxystreptamine antibiotic + acetyl-CoA = an N(3)-acetyl-2-deoxystreptamine antibiotic + CoA + H(+)</text>
        <dbReference type="Rhea" id="RHEA:12665"/>
        <dbReference type="ChEBI" id="CHEBI:15378"/>
        <dbReference type="ChEBI" id="CHEBI:57287"/>
        <dbReference type="ChEBI" id="CHEBI:57288"/>
        <dbReference type="ChEBI" id="CHEBI:57921"/>
        <dbReference type="ChEBI" id="CHEBI:77452"/>
        <dbReference type="EC" id="2.3.1.81"/>
    </reaction>
</comment>
<reference evidence="5" key="1">
    <citation type="submission" date="2020-08" db="EMBL/GenBank/DDBJ databases">
        <title>Whole genome shotgun sequence of Polymorphospora rubra NBRC 101157.</title>
        <authorList>
            <person name="Komaki H."/>
            <person name="Tamura T."/>
        </authorList>
    </citation>
    <scope>NUCLEOTIDE SEQUENCE</scope>
    <source>
        <strain evidence="5">NBRC 101157</strain>
    </source>
</reference>
<dbReference type="EMBL" id="AP023359">
    <property type="protein sequence ID" value="BCJ69410.1"/>
    <property type="molecule type" value="Genomic_DNA"/>
</dbReference>
<dbReference type="PANTHER" id="PTHR11104">
    <property type="entry name" value="AMINOGLYCOSIDE N3-ACETYLTRANSFERASE"/>
    <property type="match status" value="1"/>
</dbReference>
<gene>
    <name evidence="5" type="ORF">Prubr_64310</name>
</gene>
<keyword evidence="2 4" id="KW-0808">Transferase</keyword>
<evidence type="ECO:0000256" key="3">
    <source>
        <dbReference type="ARBA" id="ARBA00023315"/>
    </source>
</evidence>
<comment type="similarity">
    <text evidence="1 4">Belongs to the antibiotic N-acetyltransferase family.</text>
</comment>
<keyword evidence="6" id="KW-1185">Reference proteome</keyword>
<dbReference type="Proteomes" id="UP000680866">
    <property type="component" value="Chromosome"/>
</dbReference>
<evidence type="ECO:0000256" key="1">
    <source>
        <dbReference type="ARBA" id="ARBA00006383"/>
    </source>
</evidence>
<dbReference type="RefSeq" id="WP_212818675.1">
    <property type="nucleotide sequence ID" value="NZ_AP023359.1"/>
</dbReference>
<proteinExistence type="inferred from homology"/>
<evidence type="ECO:0000256" key="2">
    <source>
        <dbReference type="ARBA" id="ARBA00022679"/>
    </source>
</evidence>
<dbReference type="GO" id="GO:0046677">
    <property type="term" value="P:response to antibiotic"/>
    <property type="evidence" value="ECO:0007669"/>
    <property type="project" value="UniProtKB-KW"/>
</dbReference>
<dbReference type="PANTHER" id="PTHR11104:SF0">
    <property type="entry name" value="SPBETA PROPHAGE-DERIVED AMINOGLYCOSIDE N(3')-ACETYLTRANSFERASE-LIKE PROTEIN YOKD"/>
    <property type="match status" value="1"/>
</dbReference>
<dbReference type="GO" id="GO:0046353">
    <property type="term" value="F:aminoglycoside 3-N-acetyltransferase activity"/>
    <property type="evidence" value="ECO:0007669"/>
    <property type="project" value="UniProtKB-EC"/>
</dbReference>
<dbReference type="SUPFAM" id="SSF110710">
    <property type="entry name" value="TTHA0583/YokD-like"/>
    <property type="match status" value="1"/>
</dbReference>